<gene>
    <name evidence="1" type="ORF">V6N11_028711</name>
</gene>
<name>A0ABR2PRF6_9ROSI</name>
<evidence type="ECO:0000313" key="1">
    <source>
        <dbReference type="EMBL" id="KAK8990750.1"/>
    </source>
</evidence>
<dbReference type="EMBL" id="JBBPBN010000053">
    <property type="protein sequence ID" value="KAK8990750.1"/>
    <property type="molecule type" value="Genomic_DNA"/>
</dbReference>
<reference evidence="1 2" key="1">
    <citation type="journal article" date="2024" name="G3 (Bethesda)">
        <title>Genome assembly of Hibiscus sabdariffa L. provides insights into metabolisms of medicinal natural products.</title>
        <authorList>
            <person name="Kim T."/>
        </authorList>
    </citation>
    <scope>NUCLEOTIDE SEQUENCE [LARGE SCALE GENOMIC DNA]</scope>
    <source>
        <strain evidence="1">TK-2024</strain>
        <tissue evidence="1">Old leaves</tissue>
    </source>
</reference>
<sequence length="69" mass="7906">MVHSSSRHNASGDAVHEDIAKPFKYLRIPKSEMETNILRHPSLMLLMSQGFTAKPCRKLNCRREKNGKL</sequence>
<accession>A0ABR2PRF6</accession>
<evidence type="ECO:0000313" key="2">
    <source>
        <dbReference type="Proteomes" id="UP001396334"/>
    </source>
</evidence>
<protein>
    <submittedName>
        <fullName evidence="1">Uncharacterized protein</fullName>
    </submittedName>
</protein>
<organism evidence="1 2">
    <name type="scientific">Hibiscus sabdariffa</name>
    <name type="common">roselle</name>
    <dbReference type="NCBI Taxonomy" id="183260"/>
    <lineage>
        <taxon>Eukaryota</taxon>
        <taxon>Viridiplantae</taxon>
        <taxon>Streptophyta</taxon>
        <taxon>Embryophyta</taxon>
        <taxon>Tracheophyta</taxon>
        <taxon>Spermatophyta</taxon>
        <taxon>Magnoliopsida</taxon>
        <taxon>eudicotyledons</taxon>
        <taxon>Gunneridae</taxon>
        <taxon>Pentapetalae</taxon>
        <taxon>rosids</taxon>
        <taxon>malvids</taxon>
        <taxon>Malvales</taxon>
        <taxon>Malvaceae</taxon>
        <taxon>Malvoideae</taxon>
        <taxon>Hibiscus</taxon>
    </lineage>
</organism>
<comment type="caution">
    <text evidence="1">The sequence shown here is derived from an EMBL/GenBank/DDBJ whole genome shotgun (WGS) entry which is preliminary data.</text>
</comment>
<keyword evidence="2" id="KW-1185">Reference proteome</keyword>
<proteinExistence type="predicted"/>
<dbReference type="Proteomes" id="UP001396334">
    <property type="component" value="Unassembled WGS sequence"/>
</dbReference>